<sequence>MIYRFRVILDAAEDVFRDIEIQHDATFEDFHNAIIQAFGFDGMEMASFYVSNDEWDQGEEISQFDMSEGPDSIRLMNETTLDGVLSEDQLRLIYVYDFLNMWTLLVELAEIAEPIPGVMYPNLLFSHGILPDSAPDKQFEADEDEDPYGFNENDDDLDINDYDSLNFDENWN</sequence>
<dbReference type="SUPFAM" id="SSF159941">
    <property type="entry name" value="MM3350-like"/>
    <property type="match status" value="1"/>
</dbReference>
<evidence type="ECO:0000313" key="3">
    <source>
        <dbReference type="EMBL" id="MBC8753681.1"/>
    </source>
</evidence>
<dbReference type="Pfam" id="PF07929">
    <property type="entry name" value="PRiA4_ORF3"/>
    <property type="match status" value="1"/>
</dbReference>
<feature type="compositionally biased region" description="Acidic residues" evidence="1">
    <location>
        <begin position="141"/>
        <end position="161"/>
    </location>
</feature>
<feature type="domain" description="Plasmid pRiA4b Orf3-like" evidence="2">
    <location>
        <begin position="2"/>
        <end position="126"/>
    </location>
</feature>
<evidence type="ECO:0000256" key="1">
    <source>
        <dbReference type="SAM" id="MobiDB-lite"/>
    </source>
</evidence>
<name>A0ABR7Q5M7_9FLAO</name>
<evidence type="ECO:0000313" key="4">
    <source>
        <dbReference type="Proteomes" id="UP000619238"/>
    </source>
</evidence>
<comment type="caution">
    <text evidence="3">The sequence shown here is derived from an EMBL/GenBank/DDBJ whole genome shotgun (WGS) entry which is preliminary data.</text>
</comment>
<gene>
    <name evidence="3" type="ORF">H2O64_03310</name>
</gene>
<dbReference type="InterPro" id="IPR012912">
    <property type="entry name" value="Plasmid_pRiA4b_Orf3-like"/>
</dbReference>
<dbReference type="InterPro" id="IPR024047">
    <property type="entry name" value="MM3350-like_sf"/>
</dbReference>
<keyword evidence="4" id="KW-1185">Reference proteome</keyword>
<dbReference type="RefSeq" id="WP_187561150.1">
    <property type="nucleotide sequence ID" value="NZ_JACGWS010000002.1"/>
</dbReference>
<evidence type="ECO:0000259" key="2">
    <source>
        <dbReference type="Pfam" id="PF07929"/>
    </source>
</evidence>
<proteinExistence type="predicted"/>
<protein>
    <recommendedName>
        <fullName evidence="2">Plasmid pRiA4b Orf3-like domain-containing protein</fullName>
    </recommendedName>
</protein>
<organism evidence="3 4">
    <name type="scientific">Kordia aestuariivivens</name>
    <dbReference type="NCBI Taxonomy" id="2759037"/>
    <lineage>
        <taxon>Bacteria</taxon>
        <taxon>Pseudomonadati</taxon>
        <taxon>Bacteroidota</taxon>
        <taxon>Flavobacteriia</taxon>
        <taxon>Flavobacteriales</taxon>
        <taxon>Flavobacteriaceae</taxon>
        <taxon>Kordia</taxon>
    </lineage>
</organism>
<reference evidence="3 4" key="1">
    <citation type="submission" date="2020-07" db="EMBL/GenBank/DDBJ databases">
        <title>Description of Kordia aestuariivivens sp. nov., isolated from a tidal flat.</title>
        <authorList>
            <person name="Park S."/>
            <person name="Yoon J.-H."/>
        </authorList>
    </citation>
    <scope>NUCLEOTIDE SEQUENCE [LARGE SCALE GENOMIC DNA]</scope>
    <source>
        <strain evidence="3 4">YSTF-M3</strain>
    </source>
</reference>
<dbReference type="Gene3D" id="3.10.290.30">
    <property type="entry name" value="MM3350-like"/>
    <property type="match status" value="1"/>
</dbReference>
<feature type="region of interest" description="Disordered" evidence="1">
    <location>
        <begin position="135"/>
        <end position="172"/>
    </location>
</feature>
<accession>A0ABR7Q5M7</accession>
<dbReference type="Proteomes" id="UP000619238">
    <property type="component" value="Unassembled WGS sequence"/>
</dbReference>
<dbReference type="EMBL" id="JACGWS010000002">
    <property type="protein sequence ID" value="MBC8753681.1"/>
    <property type="molecule type" value="Genomic_DNA"/>
</dbReference>